<name>A0ABP1H985_9EUKA</name>
<sequence>MSNTKLNQMKLLLLENLILIFQSRVLLFTPPDTDYVSKQSNKHLQLQIQNLIREHENKLGIVQSARVRSDREESALKYQLLKTTCQLIHCLIQSNETDDN</sequence>
<dbReference type="EMBL" id="CAXDID020000023">
    <property type="protein sequence ID" value="CAL5989272.1"/>
    <property type="molecule type" value="Genomic_DNA"/>
</dbReference>
<reference evidence="2 3" key="1">
    <citation type="submission" date="2024-07" db="EMBL/GenBank/DDBJ databases">
        <authorList>
            <person name="Akdeniz Z."/>
        </authorList>
    </citation>
    <scope>NUCLEOTIDE SEQUENCE [LARGE SCALE GENOMIC DNA]</scope>
</reference>
<keyword evidence="1" id="KW-0732">Signal</keyword>
<accession>A0ABP1H985</accession>
<comment type="caution">
    <text evidence="2">The sequence shown here is derived from an EMBL/GenBank/DDBJ whole genome shotgun (WGS) entry which is preliminary data.</text>
</comment>
<keyword evidence="3" id="KW-1185">Reference proteome</keyword>
<organism evidence="2 3">
    <name type="scientific">Hexamita inflata</name>
    <dbReference type="NCBI Taxonomy" id="28002"/>
    <lineage>
        <taxon>Eukaryota</taxon>
        <taxon>Metamonada</taxon>
        <taxon>Diplomonadida</taxon>
        <taxon>Hexamitidae</taxon>
        <taxon>Hexamitinae</taxon>
        <taxon>Hexamita</taxon>
    </lineage>
</organism>
<feature type="signal peptide" evidence="1">
    <location>
        <begin position="1"/>
        <end position="27"/>
    </location>
</feature>
<evidence type="ECO:0000313" key="2">
    <source>
        <dbReference type="EMBL" id="CAL5989272.1"/>
    </source>
</evidence>
<evidence type="ECO:0000313" key="3">
    <source>
        <dbReference type="Proteomes" id="UP001642409"/>
    </source>
</evidence>
<dbReference type="Proteomes" id="UP001642409">
    <property type="component" value="Unassembled WGS sequence"/>
</dbReference>
<gene>
    <name evidence="2" type="ORF">HINF_LOCUS10783</name>
</gene>
<evidence type="ECO:0000256" key="1">
    <source>
        <dbReference type="SAM" id="SignalP"/>
    </source>
</evidence>
<feature type="chain" id="PRO_5045155835" evidence="1">
    <location>
        <begin position="28"/>
        <end position="100"/>
    </location>
</feature>
<proteinExistence type="predicted"/>
<protein>
    <submittedName>
        <fullName evidence="2">Hypothetical_protein</fullName>
    </submittedName>
</protein>